<protein>
    <recommendedName>
        <fullName evidence="6">Tyrosine-protein phosphatase domain-containing protein</fullName>
    </recommendedName>
</protein>
<dbReference type="SMART" id="SM00404">
    <property type="entry name" value="PTPc_motif"/>
    <property type="match status" value="1"/>
</dbReference>
<accession>A0AA39M9G3</accession>
<dbReference type="PROSITE" id="PS50055">
    <property type="entry name" value="TYR_PHOSPHATASE_PTP"/>
    <property type="match status" value="1"/>
</dbReference>
<dbReference type="Gene3D" id="3.90.190.10">
    <property type="entry name" value="Protein tyrosine phosphatase superfamily"/>
    <property type="match status" value="1"/>
</dbReference>
<dbReference type="PANTHER" id="PTHR46163">
    <property type="entry name" value="TYROSINE-PROTEIN PHOSPHATASE-RELATED"/>
    <property type="match status" value="1"/>
</dbReference>
<dbReference type="PRINTS" id="PR00700">
    <property type="entry name" value="PRTYPHPHTASE"/>
</dbReference>
<evidence type="ECO:0000313" key="5">
    <source>
        <dbReference type="Proteomes" id="UP001175271"/>
    </source>
</evidence>
<dbReference type="PANTHER" id="PTHR46163:SF15">
    <property type="entry name" value="TYROSINE-PROTEIN PHOSPHATASE DOMAIN-CONTAINING PROTEIN"/>
    <property type="match status" value="1"/>
</dbReference>
<evidence type="ECO:0000259" key="3">
    <source>
        <dbReference type="PROSITE" id="PS50056"/>
    </source>
</evidence>
<dbReference type="EMBL" id="JAUCMV010000001">
    <property type="protein sequence ID" value="KAK0425420.1"/>
    <property type="molecule type" value="Genomic_DNA"/>
</dbReference>
<feature type="compositionally biased region" description="Polar residues" evidence="1">
    <location>
        <begin position="146"/>
        <end position="156"/>
    </location>
</feature>
<dbReference type="GO" id="GO:0004725">
    <property type="term" value="F:protein tyrosine phosphatase activity"/>
    <property type="evidence" value="ECO:0007669"/>
    <property type="project" value="InterPro"/>
</dbReference>
<feature type="domain" description="Tyrosine specific protein phosphatases" evidence="3">
    <location>
        <begin position="495"/>
        <end position="571"/>
    </location>
</feature>
<dbReference type="Proteomes" id="UP001175271">
    <property type="component" value="Unassembled WGS sequence"/>
</dbReference>
<dbReference type="InterPro" id="IPR000242">
    <property type="entry name" value="PTP_cat"/>
</dbReference>
<dbReference type="SMART" id="SM00194">
    <property type="entry name" value="PTPc"/>
    <property type="match status" value="1"/>
</dbReference>
<feature type="compositionally biased region" description="Pro residues" evidence="1">
    <location>
        <begin position="169"/>
        <end position="183"/>
    </location>
</feature>
<feature type="region of interest" description="Disordered" evidence="1">
    <location>
        <begin position="1"/>
        <end position="244"/>
    </location>
</feature>
<dbReference type="Pfam" id="PF00102">
    <property type="entry name" value="Y_phosphatase"/>
    <property type="match status" value="1"/>
</dbReference>
<dbReference type="InterPro" id="IPR000387">
    <property type="entry name" value="Tyr_Pase_dom"/>
</dbReference>
<dbReference type="AlphaFoldDB" id="A0AA39M9G3"/>
<organism evidence="4 5">
    <name type="scientific">Steinernema hermaphroditum</name>
    <dbReference type="NCBI Taxonomy" id="289476"/>
    <lineage>
        <taxon>Eukaryota</taxon>
        <taxon>Metazoa</taxon>
        <taxon>Ecdysozoa</taxon>
        <taxon>Nematoda</taxon>
        <taxon>Chromadorea</taxon>
        <taxon>Rhabditida</taxon>
        <taxon>Tylenchina</taxon>
        <taxon>Panagrolaimomorpha</taxon>
        <taxon>Strongyloidoidea</taxon>
        <taxon>Steinernematidae</taxon>
        <taxon>Steinernema</taxon>
    </lineage>
</organism>
<dbReference type="InterPro" id="IPR003595">
    <property type="entry name" value="Tyr_Pase_cat"/>
</dbReference>
<feature type="compositionally biased region" description="Basic residues" evidence="1">
    <location>
        <begin position="106"/>
        <end position="120"/>
    </location>
</feature>
<gene>
    <name evidence="4" type="ORF">QR680_009191</name>
</gene>
<evidence type="ECO:0000313" key="4">
    <source>
        <dbReference type="EMBL" id="KAK0425420.1"/>
    </source>
</evidence>
<sequence>MISSESRPKRKRRSRKTHDFDHPLTPPHPSKKRKGHKKERKKKKKESKGWFSKLFGRKKASKHKENSKELLGDDGAFGISGTNMPAPPLVPSKTVTCSELADDIRKPRRKKKTRTSRHRPRSSDLSFDKAAPMETKLLQKPPTPLATHSPSVQKLPSPSVIHSKLRSPPTLPPTPPPTPPPTVPQKLSSPAKTPPKNAQTIPSPSTVPPRMPQREKPMERKSNESAEKEMSAPVASKPRATLPVESPVKRKRRLIAVEEPSVKPAVTVTPFLRTPSSPTTAESQEETLEKAVGAIAENIYPEYDCGSESVHVAKIRFFVRAAVSGEIEKSTQIFRKARTQIPLRATRSAFNANLSKCRFRDVVCLDSTRVVLEGKKFIHASRVPYGNSRNECMIVTQMPLKHTVADFWSMVWQEKANAVLLIATATEWAEVGAHLDLYPSKTDTMDLADGMSVTWLSMTEVRPSWRLVALRLRRGTERRLCDIVHFEGWRHGKAPDAVETVWEIQSYLRKKARPLVIVSMSGVGRAGSYAVLEHAHSAIHDPERKNFRMLECVEHVRSHRFHSLQSPLQVSFVYFALLNHLFSIKNVVSDVPERLFEKYLALCGEFHGANEE</sequence>
<feature type="domain" description="Tyrosine-protein phosphatase" evidence="2">
    <location>
        <begin position="353"/>
        <end position="580"/>
    </location>
</feature>
<keyword evidence="5" id="KW-1185">Reference proteome</keyword>
<reference evidence="4" key="1">
    <citation type="submission" date="2023-06" db="EMBL/GenBank/DDBJ databases">
        <title>Genomic analysis of the entomopathogenic nematode Steinernema hermaphroditum.</title>
        <authorList>
            <person name="Schwarz E.M."/>
            <person name="Heppert J.K."/>
            <person name="Baniya A."/>
            <person name="Schwartz H.T."/>
            <person name="Tan C.-H."/>
            <person name="Antoshechkin I."/>
            <person name="Sternberg P.W."/>
            <person name="Goodrich-Blair H."/>
            <person name="Dillman A.R."/>
        </authorList>
    </citation>
    <scope>NUCLEOTIDE SEQUENCE</scope>
    <source>
        <strain evidence="4">PS9179</strain>
        <tissue evidence="4">Whole animal</tissue>
    </source>
</reference>
<dbReference type="InterPro" id="IPR052782">
    <property type="entry name" value="Oocyte-zygote_transition_reg"/>
</dbReference>
<evidence type="ECO:0000256" key="1">
    <source>
        <dbReference type="SAM" id="MobiDB-lite"/>
    </source>
</evidence>
<feature type="compositionally biased region" description="Basic and acidic residues" evidence="1">
    <location>
        <begin position="212"/>
        <end position="230"/>
    </location>
</feature>
<name>A0AA39M9G3_9BILA</name>
<dbReference type="CDD" id="cd00047">
    <property type="entry name" value="PTPc"/>
    <property type="match status" value="1"/>
</dbReference>
<evidence type="ECO:0008006" key="6">
    <source>
        <dbReference type="Google" id="ProtNLM"/>
    </source>
</evidence>
<dbReference type="SUPFAM" id="SSF52799">
    <property type="entry name" value="(Phosphotyrosine protein) phosphatases II"/>
    <property type="match status" value="1"/>
</dbReference>
<evidence type="ECO:0000259" key="2">
    <source>
        <dbReference type="PROSITE" id="PS50055"/>
    </source>
</evidence>
<dbReference type="InterPro" id="IPR029021">
    <property type="entry name" value="Prot-tyrosine_phosphatase-like"/>
</dbReference>
<feature type="compositionally biased region" description="Polar residues" evidence="1">
    <location>
        <begin position="185"/>
        <end position="204"/>
    </location>
</feature>
<dbReference type="PROSITE" id="PS50056">
    <property type="entry name" value="TYR_PHOSPHATASE_2"/>
    <property type="match status" value="1"/>
</dbReference>
<feature type="compositionally biased region" description="Basic residues" evidence="1">
    <location>
        <begin position="29"/>
        <end position="46"/>
    </location>
</feature>
<comment type="caution">
    <text evidence="4">The sequence shown here is derived from an EMBL/GenBank/DDBJ whole genome shotgun (WGS) entry which is preliminary data.</text>
</comment>
<proteinExistence type="predicted"/>